<dbReference type="Pfam" id="PF14502">
    <property type="entry name" value="HTH_41"/>
    <property type="match status" value="1"/>
</dbReference>
<dbReference type="Pfam" id="PF14503">
    <property type="entry name" value="YhfZ_C"/>
    <property type="match status" value="1"/>
</dbReference>
<dbReference type="AlphaFoldDB" id="A0AAW8U9Y1"/>
<proteinExistence type="predicted"/>
<keyword evidence="1" id="KW-0805">Transcription regulation</keyword>
<dbReference type="SUPFAM" id="SSF46785">
    <property type="entry name" value="Winged helix' DNA-binding domain"/>
    <property type="match status" value="1"/>
</dbReference>
<dbReference type="InterPro" id="IPR032791">
    <property type="entry name" value="YhfZ_C"/>
</dbReference>
<name>A0AAW8U9Y1_9ENTE</name>
<evidence type="ECO:0000313" key="5">
    <source>
        <dbReference type="EMBL" id="MDT2834534.1"/>
    </source>
</evidence>
<accession>A0AAW8U9Y1</accession>
<comment type="caution">
    <text evidence="5">The sequence shown here is derived from an EMBL/GenBank/DDBJ whole genome shotgun (WGS) entry which is preliminary data.</text>
</comment>
<evidence type="ECO:0000256" key="1">
    <source>
        <dbReference type="ARBA" id="ARBA00023015"/>
    </source>
</evidence>
<feature type="domain" description="HTH gntR-type" evidence="4">
    <location>
        <begin position="1"/>
        <end position="69"/>
    </location>
</feature>
<dbReference type="GO" id="GO:0003700">
    <property type="term" value="F:DNA-binding transcription factor activity"/>
    <property type="evidence" value="ECO:0007669"/>
    <property type="project" value="InterPro"/>
</dbReference>
<dbReference type="SUPFAM" id="SSF53850">
    <property type="entry name" value="Periplasmic binding protein-like II"/>
    <property type="match status" value="1"/>
</dbReference>
<keyword evidence="2" id="KW-0238">DNA-binding</keyword>
<dbReference type="GO" id="GO:0003677">
    <property type="term" value="F:DNA binding"/>
    <property type="evidence" value="ECO:0007669"/>
    <property type="project" value="UniProtKB-KW"/>
</dbReference>
<dbReference type="InterPro" id="IPR036390">
    <property type="entry name" value="WH_DNA-bd_sf"/>
</dbReference>
<dbReference type="InterPro" id="IPR000524">
    <property type="entry name" value="Tscrpt_reg_HTH_GntR"/>
</dbReference>
<organism evidence="5 6">
    <name type="scientific">Vagococcus carniphilus</name>
    <dbReference type="NCBI Taxonomy" id="218144"/>
    <lineage>
        <taxon>Bacteria</taxon>
        <taxon>Bacillati</taxon>
        <taxon>Bacillota</taxon>
        <taxon>Bacilli</taxon>
        <taxon>Lactobacillales</taxon>
        <taxon>Enterococcaceae</taxon>
        <taxon>Vagococcus</taxon>
    </lineage>
</organism>
<dbReference type="Gene3D" id="1.10.10.10">
    <property type="entry name" value="Winged helix-like DNA-binding domain superfamily/Winged helix DNA-binding domain"/>
    <property type="match status" value="1"/>
</dbReference>
<dbReference type="Gene3D" id="3.40.190.10">
    <property type="entry name" value="Periplasmic binding protein-like II"/>
    <property type="match status" value="2"/>
</dbReference>
<dbReference type="EMBL" id="JARQBZ010000020">
    <property type="protein sequence ID" value="MDT2834534.1"/>
    <property type="molecule type" value="Genomic_DNA"/>
</dbReference>
<reference evidence="5" key="1">
    <citation type="submission" date="2023-03" db="EMBL/GenBank/DDBJ databases">
        <authorList>
            <person name="Shen W."/>
            <person name="Cai J."/>
        </authorList>
    </citation>
    <scope>NUCLEOTIDE SEQUENCE</scope>
    <source>
        <strain evidence="5">P96-3</strain>
    </source>
</reference>
<evidence type="ECO:0000259" key="4">
    <source>
        <dbReference type="PROSITE" id="PS50949"/>
    </source>
</evidence>
<dbReference type="PROSITE" id="PS50949">
    <property type="entry name" value="HTH_GNTR"/>
    <property type="match status" value="1"/>
</dbReference>
<dbReference type="NCBIfam" id="NF041241">
    <property type="entry name" value="YhfZ_full"/>
    <property type="match status" value="1"/>
</dbReference>
<dbReference type="InterPro" id="IPR036388">
    <property type="entry name" value="WH-like_DNA-bd_sf"/>
</dbReference>
<evidence type="ECO:0000256" key="2">
    <source>
        <dbReference type="ARBA" id="ARBA00023125"/>
    </source>
</evidence>
<evidence type="ECO:0000256" key="3">
    <source>
        <dbReference type="ARBA" id="ARBA00023163"/>
    </source>
</evidence>
<keyword evidence="3" id="KW-0804">Transcription</keyword>
<dbReference type="Proteomes" id="UP001268577">
    <property type="component" value="Unassembled WGS sequence"/>
</dbReference>
<dbReference type="InterPro" id="IPR041444">
    <property type="entry name" value="HTH_41"/>
</dbReference>
<gene>
    <name evidence="5" type="primary">yhfZ</name>
    <name evidence="5" type="ORF">P7H70_10855</name>
</gene>
<sequence>MKKKGVIINHLASDLLQLKKGDRMPSISEYQETYGVARGTVQNALNYLKTEGALTTKSHGHLGTFIEEIDYSILQEYALSEAILGTMTLPYSRLYEGLATGIYEEFNEHKIKLNLAYIRGSKERVRSITMKTYRFAVISKFAAKRAIQQGDPLEIVIDFGAQTYLSGHVLLLANRNNDKIESGMRVAIDYSSLDQQMLTTESIQGKEVELIEMPGHQIIHSLKDGQIDAGIWNFDEIRDKNYEELNYVKLENSLEEEMSTSVIVCHQEDSSMQAFFAKSFDFKRVLETQSQVRSGAVIPRY</sequence>
<protein>
    <submittedName>
        <fullName evidence="5">GntR family transcriptional regulator YhfZ</fullName>
    </submittedName>
</protein>
<evidence type="ECO:0000313" key="6">
    <source>
        <dbReference type="Proteomes" id="UP001268577"/>
    </source>
</evidence>